<dbReference type="HOGENOM" id="CLU_021293_6_0_6"/>
<evidence type="ECO:0000313" key="3">
    <source>
        <dbReference type="Proteomes" id="UP000032735"/>
    </source>
</evidence>
<dbReference type="STRING" id="1354304.XPG1_2466"/>
<protein>
    <submittedName>
        <fullName evidence="2">Transposase</fullName>
    </submittedName>
</protein>
<accession>A0A068R4J5</accession>
<name>A0A068R4J5_9GAMM</name>
<gene>
    <name evidence="2" type="ORF">XPG1_2466</name>
</gene>
<dbReference type="PANTHER" id="PTHR33408:SF2">
    <property type="entry name" value="TRANSPOSASE DDE DOMAIN-CONTAINING PROTEIN"/>
    <property type="match status" value="1"/>
</dbReference>
<dbReference type="InterPro" id="IPR025668">
    <property type="entry name" value="Tnp_DDE_dom"/>
</dbReference>
<dbReference type="PANTHER" id="PTHR33408">
    <property type="entry name" value="TRANSPOSASE"/>
    <property type="match status" value="1"/>
</dbReference>
<dbReference type="KEGG" id="xpo:XPG1_2466"/>
<proteinExistence type="predicted"/>
<dbReference type="Pfam" id="PF13751">
    <property type="entry name" value="DDE_Tnp_1_6"/>
    <property type="match status" value="1"/>
</dbReference>
<dbReference type="AlphaFoldDB" id="A0A068R4J5"/>
<evidence type="ECO:0000259" key="1">
    <source>
        <dbReference type="Pfam" id="PF13751"/>
    </source>
</evidence>
<organism evidence="2 3">
    <name type="scientific">Xenorhabdus poinarii G6</name>
    <dbReference type="NCBI Taxonomy" id="1354304"/>
    <lineage>
        <taxon>Bacteria</taxon>
        <taxon>Pseudomonadati</taxon>
        <taxon>Pseudomonadota</taxon>
        <taxon>Gammaproteobacteria</taxon>
        <taxon>Enterobacterales</taxon>
        <taxon>Morganellaceae</taxon>
        <taxon>Xenorhabdus</taxon>
    </lineage>
</organism>
<reference evidence="2 3" key="1">
    <citation type="submission" date="2013-07" db="EMBL/GenBank/DDBJ databases">
        <authorList>
            <person name="Genoscope - CEA"/>
        </authorList>
    </citation>
    <scope>NUCLEOTIDE SEQUENCE [LARGE SCALE GENOMIC DNA]</scope>
    <source>
        <strain evidence="2 3">G6</strain>
    </source>
</reference>
<sequence>MHRTNKPKGFFYLDHRTVDGKANIILDTYATAGNVHDSQPLIGRLKRQRTRFPLNPIAVVLDAGYFTAPVCHLTLELGLTPVISYRRPNKGPNTFQKKQFIYDPQQDCYVCPQGETLIYTTTGRQGYRYYRTAAGICQACPLRAACTRAKKGKTLTRHIWEADKEKARDIRLSPWGKKVHKRRKETIERSFADAKQHHGHRYAHFRGLLKVQIQCLLAATAQNIKKIALLEAALYWFYLWIIREFTGTETQSRSGKRRVGDKSGKIGR</sequence>
<feature type="domain" description="Transposase DDE" evidence="1">
    <location>
        <begin position="110"/>
        <end position="227"/>
    </location>
</feature>
<evidence type="ECO:0000313" key="2">
    <source>
        <dbReference type="EMBL" id="CDG22118.1"/>
    </source>
</evidence>
<keyword evidence="3" id="KW-1185">Reference proteome</keyword>
<dbReference type="EMBL" id="FO704551">
    <property type="protein sequence ID" value="CDG22118.1"/>
    <property type="molecule type" value="Genomic_DNA"/>
</dbReference>
<dbReference type="Proteomes" id="UP000032735">
    <property type="component" value="Chromosome"/>
</dbReference>